<dbReference type="InterPro" id="IPR051981">
    <property type="entry name" value="Glycosyltransf_32"/>
</dbReference>
<dbReference type="Gene3D" id="3.90.550.20">
    <property type="match status" value="1"/>
</dbReference>
<accession>A0A9X1LWG0</accession>
<dbReference type="Proteomes" id="UP001139354">
    <property type="component" value="Unassembled WGS sequence"/>
</dbReference>
<dbReference type="GO" id="GO:0016758">
    <property type="term" value="F:hexosyltransferase activity"/>
    <property type="evidence" value="ECO:0007669"/>
    <property type="project" value="TreeGrafter"/>
</dbReference>
<dbReference type="AlphaFoldDB" id="A0A9X1LWG0"/>
<dbReference type="SUPFAM" id="SSF53448">
    <property type="entry name" value="Nucleotide-diphospho-sugar transferases"/>
    <property type="match status" value="1"/>
</dbReference>
<gene>
    <name evidence="1" type="ORF">KEC57_12590</name>
</gene>
<sequence length="284" mass="31221">MIDPPLSARTAAAAATAATELPPVQMLWFGRPLGDVERLSIMSFLRQGHPVHLFAYGDPGDVPRGAEVLDGAAVIPQREFDVLRARGVKPGVFSDYFRAMLLLQRGGWWVDCDVVCLRPFDFRSELVYGWQDPRVINGAVLRIPAGHRAAALLVELCRHPSRWQRHDSARRLAKKTRDAALGRRRIENVAWGATGPASVTAVVRALRLHHHAMATEVFYPVAWEDSAVLWRPGGLELASATYAVHLWNEVRGGRQALAGSPVDAWMRQYGVAAREGAVVAGVTT</sequence>
<reference evidence="1" key="1">
    <citation type="submission" date="2021-04" db="EMBL/GenBank/DDBJ databases">
        <title>Microbacterium tenobrionis sp. nov. and Microbacterium allomyrinae sp. nov., isolated from larvae of Tenobrio molitor and Allomyrina dichotoma, respectively.</title>
        <authorList>
            <person name="Lee S.D."/>
        </authorList>
    </citation>
    <scope>NUCLEOTIDE SEQUENCE</scope>
    <source>
        <strain evidence="1">BWT-G7</strain>
    </source>
</reference>
<evidence type="ECO:0008006" key="3">
    <source>
        <dbReference type="Google" id="ProtNLM"/>
    </source>
</evidence>
<name>A0A9X1LWG0_9MICO</name>
<organism evidence="1 2">
    <name type="scientific">Microbacterium allomyrinae</name>
    <dbReference type="NCBI Taxonomy" id="2830666"/>
    <lineage>
        <taxon>Bacteria</taxon>
        <taxon>Bacillati</taxon>
        <taxon>Actinomycetota</taxon>
        <taxon>Actinomycetes</taxon>
        <taxon>Micrococcales</taxon>
        <taxon>Microbacteriaceae</taxon>
        <taxon>Microbacterium</taxon>
    </lineage>
</organism>
<keyword evidence="2" id="KW-1185">Reference proteome</keyword>
<dbReference type="InterPro" id="IPR029044">
    <property type="entry name" value="Nucleotide-diphossugar_trans"/>
</dbReference>
<dbReference type="RefSeq" id="WP_229384986.1">
    <property type="nucleotide sequence ID" value="NZ_JAGTTN010000004.1"/>
</dbReference>
<dbReference type="GO" id="GO:0016020">
    <property type="term" value="C:membrane"/>
    <property type="evidence" value="ECO:0007669"/>
    <property type="project" value="GOC"/>
</dbReference>
<dbReference type="GO" id="GO:0006688">
    <property type="term" value="P:glycosphingolipid biosynthetic process"/>
    <property type="evidence" value="ECO:0007669"/>
    <property type="project" value="TreeGrafter"/>
</dbReference>
<evidence type="ECO:0000313" key="2">
    <source>
        <dbReference type="Proteomes" id="UP001139354"/>
    </source>
</evidence>
<dbReference type="PANTHER" id="PTHR12042:SF21">
    <property type="entry name" value="ALPHA1,4-GALACTOSYLTRANSFERASE 1-RELATED"/>
    <property type="match status" value="1"/>
</dbReference>
<comment type="caution">
    <text evidence="1">The sequence shown here is derived from an EMBL/GenBank/DDBJ whole genome shotgun (WGS) entry which is preliminary data.</text>
</comment>
<proteinExistence type="predicted"/>
<dbReference type="PANTHER" id="PTHR12042">
    <property type="entry name" value="LACTOSYLCERAMIDE 4-ALPHA-GALACTOSYLTRANSFERASE ALPHA- 1,4-GALACTOSYLTRANSFERASE"/>
    <property type="match status" value="1"/>
</dbReference>
<protein>
    <recommendedName>
        <fullName evidence="3">Alpha 1,4-glycosyltransferase domain-containing protein</fullName>
    </recommendedName>
</protein>
<evidence type="ECO:0000313" key="1">
    <source>
        <dbReference type="EMBL" id="MCC2033018.1"/>
    </source>
</evidence>
<dbReference type="EMBL" id="JAGTTN010000004">
    <property type="protein sequence ID" value="MCC2033018.1"/>
    <property type="molecule type" value="Genomic_DNA"/>
</dbReference>